<dbReference type="PANTHER" id="PTHR48100:SF1">
    <property type="entry name" value="HISTIDINE PHOSPHATASE FAMILY PROTEIN-RELATED"/>
    <property type="match status" value="1"/>
</dbReference>
<reference evidence="1 2" key="1">
    <citation type="journal article" date="2004" name="Science">
        <title>The genome of the diatom Thalassiosira pseudonana: ecology, evolution, and metabolism.</title>
        <authorList>
            <person name="Armbrust E.V."/>
            <person name="Berges J.A."/>
            <person name="Bowler C."/>
            <person name="Green B.R."/>
            <person name="Martinez D."/>
            <person name="Putnam N.H."/>
            <person name="Zhou S."/>
            <person name="Allen A.E."/>
            <person name="Apt K.E."/>
            <person name="Bechner M."/>
            <person name="Brzezinski M.A."/>
            <person name="Chaal B.K."/>
            <person name="Chiovitti A."/>
            <person name="Davis A.K."/>
            <person name="Demarest M.S."/>
            <person name="Detter J.C."/>
            <person name="Glavina T."/>
            <person name="Goodstein D."/>
            <person name="Hadi M.Z."/>
            <person name="Hellsten U."/>
            <person name="Hildebrand M."/>
            <person name="Jenkins B.D."/>
            <person name="Jurka J."/>
            <person name="Kapitonov V.V."/>
            <person name="Kroger N."/>
            <person name="Lau W.W."/>
            <person name="Lane T.W."/>
            <person name="Larimer F.W."/>
            <person name="Lippmeier J.C."/>
            <person name="Lucas S."/>
            <person name="Medina M."/>
            <person name="Montsant A."/>
            <person name="Obornik M."/>
            <person name="Parker M.S."/>
            <person name="Palenik B."/>
            <person name="Pazour G.J."/>
            <person name="Richardson P.M."/>
            <person name="Rynearson T.A."/>
            <person name="Saito M.A."/>
            <person name="Schwartz D.C."/>
            <person name="Thamatrakoln K."/>
            <person name="Valentin K."/>
            <person name="Vardi A."/>
            <person name="Wilkerson F.P."/>
            <person name="Rokhsar D.S."/>
        </authorList>
    </citation>
    <scope>NUCLEOTIDE SEQUENCE [LARGE SCALE GENOMIC DNA]</scope>
    <source>
        <strain evidence="1 2">CCMP1335</strain>
    </source>
</reference>
<dbReference type="GO" id="GO:0005737">
    <property type="term" value="C:cytoplasm"/>
    <property type="evidence" value="ECO:0000318"/>
    <property type="project" value="GO_Central"/>
</dbReference>
<dbReference type="AlphaFoldDB" id="B8C6T6"/>
<dbReference type="InterPro" id="IPR013078">
    <property type="entry name" value="His_Pase_superF_clade-1"/>
</dbReference>
<keyword evidence="2" id="KW-1185">Reference proteome</keyword>
<dbReference type="SMART" id="SM00855">
    <property type="entry name" value="PGAM"/>
    <property type="match status" value="1"/>
</dbReference>
<dbReference type="Gene3D" id="3.40.50.1240">
    <property type="entry name" value="Phosphoglycerate mutase-like"/>
    <property type="match status" value="1"/>
</dbReference>
<evidence type="ECO:0000313" key="2">
    <source>
        <dbReference type="Proteomes" id="UP000001449"/>
    </source>
</evidence>
<reference evidence="1 2" key="2">
    <citation type="journal article" date="2008" name="Nature">
        <title>The Phaeodactylum genome reveals the evolutionary history of diatom genomes.</title>
        <authorList>
            <person name="Bowler C."/>
            <person name="Allen A.E."/>
            <person name="Badger J.H."/>
            <person name="Grimwood J."/>
            <person name="Jabbari K."/>
            <person name="Kuo A."/>
            <person name="Maheswari U."/>
            <person name="Martens C."/>
            <person name="Maumus F."/>
            <person name="Otillar R.P."/>
            <person name="Rayko E."/>
            <person name="Salamov A."/>
            <person name="Vandepoele K."/>
            <person name="Beszteri B."/>
            <person name="Gruber A."/>
            <person name="Heijde M."/>
            <person name="Katinka M."/>
            <person name="Mock T."/>
            <person name="Valentin K."/>
            <person name="Verret F."/>
            <person name="Berges J.A."/>
            <person name="Brownlee C."/>
            <person name="Cadoret J.P."/>
            <person name="Chiovitti A."/>
            <person name="Choi C.J."/>
            <person name="Coesel S."/>
            <person name="De Martino A."/>
            <person name="Detter J.C."/>
            <person name="Durkin C."/>
            <person name="Falciatore A."/>
            <person name="Fournet J."/>
            <person name="Haruta M."/>
            <person name="Huysman M.J."/>
            <person name="Jenkins B.D."/>
            <person name="Jiroutova K."/>
            <person name="Jorgensen R.E."/>
            <person name="Joubert Y."/>
            <person name="Kaplan A."/>
            <person name="Kroger N."/>
            <person name="Kroth P.G."/>
            <person name="La Roche J."/>
            <person name="Lindquist E."/>
            <person name="Lommer M."/>
            <person name="Martin-Jezequel V."/>
            <person name="Lopez P.J."/>
            <person name="Lucas S."/>
            <person name="Mangogna M."/>
            <person name="McGinnis K."/>
            <person name="Medlin L.K."/>
            <person name="Montsant A."/>
            <person name="Oudot-Le Secq M.P."/>
            <person name="Napoli C."/>
            <person name="Obornik M."/>
            <person name="Parker M.S."/>
            <person name="Petit J.L."/>
            <person name="Porcel B.M."/>
            <person name="Poulsen N."/>
            <person name="Robison M."/>
            <person name="Rychlewski L."/>
            <person name="Rynearson T.A."/>
            <person name="Schmutz J."/>
            <person name="Shapiro H."/>
            <person name="Siaut M."/>
            <person name="Stanley M."/>
            <person name="Sussman M.R."/>
            <person name="Taylor A.R."/>
            <person name="Vardi A."/>
            <person name="von Dassow P."/>
            <person name="Vyverman W."/>
            <person name="Willis A."/>
            <person name="Wyrwicz L.S."/>
            <person name="Rokhsar D.S."/>
            <person name="Weissenbach J."/>
            <person name="Armbrust E.V."/>
            <person name="Green B.R."/>
            <person name="Van de Peer Y."/>
            <person name="Grigoriev I.V."/>
        </authorList>
    </citation>
    <scope>NUCLEOTIDE SEQUENCE [LARGE SCALE GENOMIC DNA]</scope>
    <source>
        <strain evidence="1 2">CCMP1335</strain>
    </source>
</reference>
<dbReference type="SUPFAM" id="SSF53254">
    <property type="entry name" value="Phosphoglycerate mutase-like"/>
    <property type="match status" value="1"/>
</dbReference>
<dbReference type="PaxDb" id="35128-Thaps7540"/>
<dbReference type="KEGG" id="tps:THAPSDRAFT_7540"/>
<protein>
    <recommendedName>
        <fullName evidence="3">Phosphoglycerate mutase-like protein</fullName>
    </recommendedName>
</protein>
<dbReference type="RefSeq" id="XP_002291774.1">
    <property type="nucleotide sequence ID" value="XM_002291738.1"/>
</dbReference>
<sequence>MAPDAIDLPGCRHRRTVAHDAVVEDAPSSLKQQMTTPEPYLVRTASPGDIDTMAAVISESVFSGAASNSSYQHRLLLVEVLAGNVQTSHLNLRLLAFHSEHRPSAMADSTTPQHHSKTIYLIRHGVALHNIPHSETGAPRDVTDPSLTDPPLIRQGILQAEVMGAKLRRAGVSVCGKRVGDASVQTDDAMDVEEDGDTTLQPIELVVCSPLTRTIQTASYIFPDIMKCQQIDYKTSDDEQHEVLNKDCKIYCHPDVREAFGMHYPDKRSSLSHLKNIFPTVTYHPSITELDTDWSETSRETRQDVVRRVHSFFSWLIRQPHRSIAVVTHGVWMECALMESCPEVLNGGRKRVYNLDVYCGTLVGGERSKNDGEVRNDLHLNGSVDDSLTLRDVHQLFCKS</sequence>
<dbReference type="InParanoid" id="B8C6T6"/>
<accession>B8C6T6</accession>
<dbReference type="Proteomes" id="UP000001449">
    <property type="component" value="Chromosome 8"/>
</dbReference>
<organism evidence="1 2">
    <name type="scientific">Thalassiosira pseudonana</name>
    <name type="common">Marine diatom</name>
    <name type="synonym">Cyclotella nana</name>
    <dbReference type="NCBI Taxonomy" id="35128"/>
    <lineage>
        <taxon>Eukaryota</taxon>
        <taxon>Sar</taxon>
        <taxon>Stramenopiles</taxon>
        <taxon>Ochrophyta</taxon>
        <taxon>Bacillariophyta</taxon>
        <taxon>Coscinodiscophyceae</taxon>
        <taxon>Thalassiosirophycidae</taxon>
        <taxon>Thalassiosirales</taxon>
        <taxon>Thalassiosiraceae</taxon>
        <taxon>Thalassiosira</taxon>
    </lineage>
</organism>
<proteinExistence type="predicted"/>
<evidence type="ECO:0008006" key="3">
    <source>
        <dbReference type="Google" id="ProtNLM"/>
    </source>
</evidence>
<dbReference type="EMBL" id="CM000644">
    <property type="protein sequence ID" value="EED90625.1"/>
    <property type="molecule type" value="Genomic_DNA"/>
</dbReference>
<dbReference type="PANTHER" id="PTHR48100">
    <property type="entry name" value="BROAD-SPECIFICITY PHOSPHATASE YOR283W-RELATED"/>
    <property type="match status" value="1"/>
</dbReference>
<dbReference type="CDD" id="cd07067">
    <property type="entry name" value="HP_PGM_like"/>
    <property type="match status" value="1"/>
</dbReference>
<dbReference type="Pfam" id="PF00300">
    <property type="entry name" value="His_Phos_1"/>
    <property type="match status" value="1"/>
</dbReference>
<dbReference type="InterPro" id="IPR029033">
    <property type="entry name" value="His_PPase_superfam"/>
</dbReference>
<gene>
    <name evidence="1" type="ORF">THAPSDRAFT_7540</name>
</gene>
<dbReference type="GeneID" id="7450155"/>
<evidence type="ECO:0000313" key="1">
    <source>
        <dbReference type="EMBL" id="EED90625.1"/>
    </source>
</evidence>
<dbReference type="HOGENOM" id="CLU_689835_0_0_1"/>
<name>B8C6T6_THAPS</name>
<dbReference type="GO" id="GO:0016791">
    <property type="term" value="F:phosphatase activity"/>
    <property type="evidence" value="ECO:0000318"/>
    <property type="project" value="GO_Central"/>
</dbReference>
<dbReference type="InterPro" id="IPR050275">
    <property type="entry name" value="PGM_Phosphatase"/>
</dbReference>
<dbReference type="eggNOG" id="KOG4754">
    <property type="taxonomic scope" value="Eukaryota"/>
</dbReference>